<dbReference type="Gene3D" id="3.90.1750.20">
    <property type="entry name" value="Putative Large Serine Recombinase, Chain B, Domain 2"/>
    <property type="match status" value="1"/>
</dbReference>
<name>A0ABP7WZV7_9SPHI</name>
<dbReference type="Pfam" id="PF07508">
    <property type="entry name" value="Recombinase"/>
    <property type="match status" value="1"/>
</dbReference>
<dbReference type="PROSITE" id="PS51736">
    <property type="entry name" value="RECOMBINASES_3"/>
    <property type="match status" value="1"/>
</dbReference>
<dbReference type="SUPFAM" id="SSF53041">
    <property type="entry name" value="Resolvase-like"/>
    <property type="match status" value="1"/>
</dbReference>
<dbReference type="InterPro" id="IPR050639">
    <property type="entry name" value="SSR_resolvase"/>
</dbReference>
<dbReference type="InterPro" id="IPR036162">
    <property type="entry name" value="Resolvase-like_N_sf"/>
</dbReference>
<dbReference type="InterPro" id="IPR006119">
    <property type="entry name" value="Resolv_N"/>
</dbReference>
<dbReference type="Pfam" id="PF00239">
    <property type="entry name" value="Resolvase"/>
    <property type="match status" value="1"/>
</dbReference>
<protein>
    <submittedName>
        <fullName evidence="3">Recombinase family protein</fullName>
    </submittedName>
</protein>
<evidence type="ECO:0000259" key="2">
    <source>
        <dbReference type="PROSITE" id="PS51736"/>
    </source>
</evidence>
<feature type="domain" description="Resolvase/invertase-type recombinase catalytic" evidence="2">
    <location>
        <begin position="26"/>
        <end position="180"/>
    </location>
</feature>
<dbReference type="RefSeq" id="WP_425562834.1">
    <property type="nucleotide sequence ID" value="NZ_BAABCV010000009.1"/>
</dbReference>
<accession>A0ABP7WZV7</accession>
<evidence type="ECO:0000313" key="4">
    <source>
        <dbReference type="Proteomes" id="UP001500841"/>
    </source>
</evidence>
<evidence type="ECO:0000313" key="3">
    <source>
        <dbReference type="EMBL" id="GAA4100498.1"/>
    </source>
</evidence>
<dbReference type="EMBL" id="BAABCV010000009">
    <property type="protein sequence ID" value="GAA4100498.1"/>
    <property type="molecule type" value="Genomic_DNA"/>
</dbReference>
<dbReference type="PANTHER" id="PTHR30461">
    <property type="entry name" value="DNA-INVERTASE FROM LAMBDOID PROPHAGE"/>
    <property type="match status" value="1"/>
</dbReference>
<dbReference type="Proteomes" id="UP001500841">
    <property type="component" value="Unassembled WGS sequence"/>
</dbReference>
<gene>
    <name evidence="3" type="ORF">GCM10022392_26360</name>
</gene>
<dbReference type="PANTHER" id="PTHR30461:SF23">
    <property type="entry name" value="DNA RECOMBINASE-RELATED"/>
    <property type="match status" value="1"/>
</dbReference>
<evidence type="ECO:0000256" key="1">
    <source>
        <dbReference type="SAM" id="Coils"/>
    </source>
</evidence>
<dbReference type="SMART" id="SM00857">
    <property type="entry name" value="Resolvase"/>
    <property type="match status" value="1"/>
</dbReference>
<keyword evidence="4" id="KW-1185">Reference proteome</keyword>
<keyword evidence="1" id="KW-0175">Coiled coil</keyword>
<sequence length="539" mass="61732">MNNLDIFKSLHANDVPKAKSPVLSQCAVIYTRVSTNKQAMNNHSLETQLIRCEEYCLQNHLSILKKFGATHESAKTDDRKEFGRMLEYIRNFNRKKSEYSVGYIVVFSLDRFSRTGAEVFPIVNELKHLGVKIVAVTNPTDSNTSHGKFMQQLGFILGELDNDQRKEKIVAGMKNMLLNGGWPTKSPLGYDKVHDPGNKYKKSVINEKGQLIKQAFRLKLDGYNNTYIQLWLKKRGLDLHRQKLTDIFKNPFYCGVNIHAVINNEPVIGNQEPMITQEEHFKIIGINSDFLKTHKTEDDHFPLKSTLVCGKCGRKFTAYHILKKKAKYYKCNTIGCKTNINTDKMHNLFKEHLDTFQVNPLLIAPLKQQLTYTFDSLNQSQKKEALELNKIIVKLRDELEVVEYRFATGKIEDELYQKVKNKLSAEIATLDKDFKKLNRSLSNLHYYIDVALKLCSNLSLLWSKGTLCIKQRLQNLLFPTGILFNKDLSNYRTYETNNLFNLITSLSDSILYGITGQINSKTDLSGLVAPTGIEPISKV</sequence>
<reference evidence="4" key="1">
    <citation type="journal article" date="2019" name="Int. J. Syst. Evol. Microbiol.">
        <title>The Global Catalogue of Microorganisms (GCM) 10K type strain sequencing project: providing services to taxonomists for standard genome sequencing and annotation.</title>
        <authorList>
            <consortium name="The Broad Institute Genomics Platform"/>
            <consortium name="The Broad Institute Genome Sequencing Center for Infectious Disease"/>
            <person name="Wu L."/>
            <person name="Ma J."/>
        </authorList>
    </citation>
    <scope>NUCLEOTIDE SEQUENCE [LARGE SCALE GENOMIC DNA]</scope>
    <source>
        <strain evidence="4">JCM 17085</strain>
    </source>
</reference>
<dbReference type="CDD" id="cd00338">
    <property type="entry name" value="Ser_Recombinase"/>
    <property type="match status" value="1"/>
</dbReference>
<dbReference type="InterPro" id="IPR011109">
    <property type="entry name" value="DNA_bind_recombinase_dom"/>
</dbReference>
<proteinExistence type="predicted"/>
<organism evidence="3 4">
    <name type="scientific">Mucilaginibacter panaciglaebae</name>
    <dbReference type="NCBI Taxonomy" id="502331"/>
    <lineage>
        <taxon>Bacteria</taxon>
        <taxon>Pseudomonadati</taxon>
        <taxon>Bacteroidota</taxon>
        <taxon>Sphingobacteriia</taxon>
        <taxon>Sphingobacteriales</taxon>
        <taxon>Sphingobacteriaceae</taxon>
        <taxon>Mucilaginibacter</taxon>
    </lineage>
</organism>
<feature type="coiled-coil region" evidence="1">
    <location>
        <begin position="378"/>
        <end position="440"/>
    </location>
</feature>
<dbReference type="InterPro" id="IPR038109">
    <property type="entry name" value="DNA_bind_recomb_sf"/>
</dbReference>
<dbReference type="Gene3D" id="3.40.50.1390">
    <property type="entry name" value="Resolvase, N-terminal catalytic domain"/>
    <property type="match status" value="1"/>
</dbReference>
<comment type="caution">
    <text evidence="3">The sequence shown here is derived from an EMBL/GenBank/DDBJ whole genome shotgun (WGS) entry which is preliminary data.</text>
</comment>